<evidence type="ECO:0000313" key="4">
    <source>
        <dbReference type="Proteomes" id="UP000274822"/>
    </source>
</evidence>
<accession>A0A433P843</accession>
<evidence type="ECO:0000256" key="2">
    <source>
        <dbReference type="SAM" id="SignalP"/>
    </source>
</evidence>
<keyword evidence="4" id="KW-1185">Reference proteome</keyword>
<gene>
    <name evidence="3" type="ORF">BC938DRAFT_477714</name>
</gene>
<keyword evidence="2" id="KW-0732">Signal</keyword>
<feature type="signal peptide" evidence="2">
    <location>
        <begin position="1"/>
        <end position="21"/>
    </location>
</feature>
<feature type="region of interest" description="Disordered" evidence="1">
    <location>
        <begin position="132"/>
        <end position="170"/>
    </location>
</feature>
<feature type="compositionally biased region" description="Basic and acidic residues" evidence="1">
    <location>
        <begin position="142"/>
        <end position="170"/>
    </location>
</feature>
<evidence type="ECO:0000256" key="1">
    <source>
        <dbReference type="SAM" id="MobiDB-lite"/>
    </source>
</evidence>
<protein>
    <submittedName>
        <fullName evidence="3">Uncharacterized protein</fullName>
    </submittedName>
</protein>
<comment type="caution">
    <text evidence="3">The sequence shown here is derived from an EMBL/GenBank/DDBJ whole genome shotgun (WGS) entry which is preliminary data.</text>
</comment>
<feature type="chain" id="PRO_5019440134" evidence="2">
    <location>
        <begin position="22"/>
        <end position="170"/>
    </location>
</feature>
<dbReference type="EMBL" id="RBNJ01029025">
    <property type="protein sequence ID" value="RUS13706.1"/>
    <property type="molecule type" value="Genomic_DNA"/>
</dbReference>
<dbReference type="Proteomes" id="UP000274822">
    <property type="component" value="Unassembled WGS sequence"/>
</dbReference>
<dbReference type="AlphaFoldDB" id="A0A433P843"/>
<evidence type="ECO:0000313" key="3">
    <source>
        <dbReference type="EMBL" id="RUS13706.1"/>
    </source>
</evidence>
<organism evidence="3 4">
    <name type="scientific">Jimgerdemannia flammicorona</name>
    <dbReference type="NCBI Taxonomy" id="994334"/>
    <lineage>
        <taxon>Eukaryota</taxon>
        <taxon>Fungi</taxon>
        <taxon>Fungi incertae sedis</taxon>
        <taxon>Mucoromycota</taxon>
        <taxon>Mucoromycotina</taxon>
        <taxon>Endogonomycetes</taxon>
        <taxon>Endogonales</taxon>
        <taxon>Endogonaceae</taxon>
        <taxon>Jimgerdemannia</taxon>
    </lineage>
</organism>
<proteinExistence type="predicted"/>
<reference evidence="3 4" key="1">
    <citation type="journal article" date="2018" name="New Phytol.">
        <title>Phylogenomics of Endogonaceae and evolution of mycorrhizas within Mucoromycota.</title>
        <authorList>
            <person name="Chang Y."/>
            <person name="Desiro A."/>
            <person name="Na H."/>
            <person name="Sandor L."/>
            <person name="Lipzen A."/>
            <person name="Clum A."/>
            <person name="Barry K."/>
            <person name="Grigoriev I.V."/>
            <person name="Martin F.M."/>
            <person name="Stajich J.E."/>
            <person name="Smith M.E."/>
            <person name="Bonito G."/>
            <person name="Spatafora J.W."/>
        </authorList>
    </citation>
    <scope>NUCLEOTIDE SEQUENCE [LARGE SCALE GENOMIC DNA]</scope>
    <source>
        <strain evidence="3 4">AD002</strain>
    </source>
</reference>
<name>A0A433P843_9FUNG</name>
<sequence length="170" mass="18979">MTMTLTSILCLLAAFNAAALAQINPSQLGDFGFLYNLTLSTTTFDRNTNLSIHYSVLTTPGSVGTEDLGFHLYPAANNTAHYQNYPVNLGGVEFKWNNSDGNIVPVPMEYVIEESSWAHAIPSGIYYASISPTPFSPPPTDPDDRHRHGHQWEPRNLREQNPDHQHHRDC</sequence>